<accession>A0A815DAT1</accession>
<dbReference type="AlphaFoldDB" id="A0A815DAT1"/>
<sequence>MARATLSKEHPDRYDLKLSSRWNKLTGESSCLVQPDPQRQRHYLIHLRNDQTKEMTLVAGFDFQPYGYNNYLYVLSMAGRRYQVQSSDLRNRNLMLTEAVQSVYPQTLYQVNEAFTNETKTYHLTIHDDERQYIFLAVTILFHLHERKRNSH</sequence>
<reference evidence="1" key="1">
    <citation type="submission" date="2021-02" db="EMBL/GenBank/DDBJ databases">
        <authorList>
            <person name="Nowell W R."/>
        </authorList>
    </citation>
    <scope>NUCLEOTIDE SEQUENCE</scope>
</reference>
<protein>
    <submittedName>
        <fullName evidence="1">Uncharacterized protein</fullName>
    </submittedName>
</protein>
<evidence type="ECO:0000313" key="2">
    <source>
        <dbReference type="Proteomes" id="UP000663828"/>
    </source>
</evidence>
<keyword evidence="2" id="KW-1185">Reference proteome</keyword>
<organism evidence="1 2">
    <name type="scientific">Adineta ricciae</name>
    <name type="common">Rotifer</name>
    <dbReference type="NCBI Taxonomy" id="249248"/>
    <lineage>
        <taxon>Eukaryota</taxon>
        <taxon>Metazoa</taxon>
        <taxon>Spiralia</taxon>
        <taxon>Gnathifera</taxon>
        <taxon>Rotifera</taxon>
        <taxon>Eurotatoria</taxon>
        <taxon>Bdelloidea</taxon>
        <taxon>Adinetida</taxon>
        <taxon>Adinetidae</taxon>
        <taxon>Adineta</taxon>
    </lineage>
</organism>
<proteinExistence type="predicted"/>
<gene>
    <name evidence="1" type="ORF">XAT740_LOCUS28563</name>
</gene>
<comment type="caution">
    <text evidence="1">The sequence shown here is derived from an EMBL/GenBank/DDBJ whole genome shotgun (WGS) entry which is preliminary data.</text>
</comment>
<dbReference type="Proteomes" id="UP000663828">
    <property type="component" value="Unassembled WGS sequence"/>
</dbReference>
<evidence type="ECO:0000313" key="1">
    <source>
        <dbReference type="EMBL" id="CAF1295311.1"/>
    </source>
</evidence>
<name>A0A815DAT1_ADIRI</name>
<dbReference type="EMBL" id="CAJNOR010002445">
    <property type="protein sequence ID" value="CAF1295311.1"/>
    <property type="molecule type" value="Genomic_DNA"/>
</dbReference>